<dbReference type="AlphaFoldDB" id="A0A8H7Z151"/>
<evidence type="ECO:0000256" key="4">
    <source>
        <dbReference type="ARBA" id="ARBA00011446"/>
    </source>
</evidence>
<evidence type="ECO:0000256" key="8">
    <source>
        <dbReference type="ARBA" id="ARBA00022753"/>
    </source>
</evidence>
<dbReference type="GO" id="GO:0043328">
    <property type="term" value="P:protein transport to vacuole involved in ubiquitin-dependent protein catabolic process via the multivesicular body sorting pathway"/>
    <property type="evidence" value="ECO:0007669"/>
    <property type="project" value="TreeGrafter"/>
</dbReference>
<comment type="caution">
    <text evidence="17">The sequence shown here is derived from an EMBL/GenBank/DDBJ whole genome shotgun (WGS) entry which is preliminary data.</text>
</comment>
<dbReference type="GO" id="GO:0032266">
    <property type="term" value="F:phosphatidylinositol-3-phosphate binding"/>
    <property type="evidence" value="ECO:0007669"/>
    <property type="project" value="TreeGrafter"/>
</dbReference>
<evidence type="ECO:0000256" key="13">
    <source>
        <dbReference type="PROSITE-ProRule" id="PRU00091"/>
    </source>
</evidence>
<name>A0A8H7Z151_AJECA</name>
<feature type="domain" description="VHS" evidence="16">
    <location>
        <begin position="24"/>
        <end position="148"/>
    </location>
</feature>
<feature type="domain" description="FYVE-type" evidence="15">
    <location>
        <begin position="166"/>
        <end position="226"/>
    </location>
</feature>
<feature type="compositionally biased region" description="Polar residues" evidence="14">
    <location>
        <begin position="546"/>
        <end position="557"/>
    </location>
</feature>
<dbReference type="InterPro" id="IPR011011">
    <property type="entry name" value="Znf_FYVE_PHD"/>
</dbReference>
<dbReference type="InterPro" id="IPR017073">
    <property type="entry name" value="HGS/VPS27"/>
</dbReference>
<feature type="region of interest" description="Disordered" evidence="14">
    <location>
        <begin position="546"/>
        <end position="721"/>
    </location>
</feature>
<dbReference type="CDD" id="cd15735">
    <property type="entry name" value="FYVE_spVPS27p_like"/>
    <property type="match status" value="1"/>
</dbReference>
<keyword evidence="6" id="KW-0479">Metal-binding</keyword>
<evidence type="ECO:0000313" key="17">
    <source>
        <dbReference type="EMBL" id="KAG5300158.1"/>
    </source>
</evidence>
<evidence type="ECO:0000259" key="16">
    <source>
        <dbReference type="PROSITE" id="PS50179"/>
    </source>
</evidence>
<feature type="compositionally biased region" description="Polar residues" evidence="14">
    <location>
        <begin position="569"/>
        <end position="581"/>
    </location>
</feature>
<evidence type="ECO:0000256" key="7">
    <source>
        <dbReference type="ARBA" id="ARBA00022737"/>
    </source>
</evidence>
<comment type="subunit">
    <text evidence="4 12">Component of the ESCRT-0 complex composed of HSE1 and VPS27.</text>
</comment>
<dbReference type="Pfam" id="PF01363">
    <property type="entry name" value="FYVE"/>
    <property type="match status" value="1"/>
</dbReference>
<dbReference type="PROSITE" id="PS50330">
    <property type="entry name" value="UIM"/>
    <property type="match status" value="2"/>
</dbReference>
<evidence type="ECO:0000256" key="3">
    <source>
        <dbReference type="ARBA" id="ARBA00008597"/>
    </source>
</evidence>
<dbReference type="Gene3D" id="1.20.5.1940">
    <property type="match status" value="1"/>
</dbReference>
<dbReference type="Pfam" id="PF21356">
    <property type="entry name" value="Vps27_GAT-like"/>
    <property type="match status" value="1"/>
</dbReference>
<dbReference type="CDD" id="cd16979">
    <property type="entry name" value="VHS_Vps27"/>
    <property type="match status" value="1"/>
</dbReference>
<dbReference type="InterPro" id="IPR013083">
    <property type="entry name" value="Znf_RING/FYVE/PHD"/>
</dbReference>
<dbReference type="PANTHER" id="PTHR47794">
    <property type="entry name" value="VACUOLAR PROTEIN SORTING-ASSOCIATED PROTEIN 27"/>
    <property type="match status" value="1"/>
</dbReference>
<comment type="function">
    <text evidence="1 12">Component of the ESCRT-0 complex which is the sorting receptor for ubiquitinated cargo proteins at the multivesicular body (MVB) and recruits ESCRT-I to the MVB outer membrane.</text>
</comment>
<protein>
    <recommendedName>
        <fullName evidence="5 12">Vacuolar protein sorting-associated protein 27</fullName>
    </recommendedName>
</protein>
<evidence type="ECO:0000256" key="14">
    <source>
        <dbReference type="SAM" id="MobiDB-lite"/>
    </source>
</evidence>
<feature type="compositionally biased region" description="Polar residues" evidence="14">
    <location>
        <begin position="628"/>
        <end position="651"/>
    </location>
</feature>
<evidence type="ECO:0000313" key="18">
    <source>
        <dbReference type="Proteomes" id="UP000670092"/>
    </source>
</evidence>
<feature type="compositionally biased region" description="Pro residues" evidence="14">
    <location>
        <begin position="610"/>
        <end position="621"/>
    </location>
</feature>
<evidence type="ECO:0000256" key="9">
    <source>
        <dbReference type="ARBA" id="ARBA00022771"/>
    </source>
</evidence>
<comment type="subcellular location">
    <subcellularLocation>
        <location evidence="2 12">Endosome membrane</location>
        <topology evidence="2 12">Peripheral membrane protein</topology>
        <orientation evidence="2 12">Cytoplasmic side</orientation>
    </subcellularLocation>
</comment>
<feature type="region of interest" description="Disordered" evidence="14">
    <location>
        <begin position="228"/>
        <end position="263"/>
    </location>
</feature>
<feature type="compositionally biased region" description="Polar residues" evidence="14">
    <location>
        <begin position="228"/>
        <end position="239"/>
    </location>
</feature>
<dbReference type="GO" id="GO:0010008">
    <property type="term" value="C:endosome membrane"/>
    <property type="evidence" value="ECO:0007669"/>
    <property type="project" value="UniProtKB-SubCell"/>
</dbReference>
<dbReference type="FunFam" id="1.25.40.90:FF:000031">
    <property type="entry name" value="Vacuolar protein sorting-associated protein 27"/>
    <property type="match status" value="1"/>
</dbReference>
<proteinExistence type="inferred from homology"/>
<dbReference type="PIRSF" id="PIRSF036956">
    <property type="entry name" value="Hrs_Vps27"/>
    <property type="match status" value="1"/>
</dbReference>
<sequence>MAGWFTSTSPFDEQVEKATSSSLEDIAANLEISDVIRSKSVQPKDAMRSLKRRLESRNPNVQLATLKLTDTCVKNGGNHFLAEIASREFMDNLVSLLRASGPATLNEEVKTKVLELIQTWALATQTRADLPYIGETYRGLQKEGYQFPPKTEMASSMLDSSAPPEWIDSDVCMRCRTAFTFTNRKHHCRNCGSVFDAQCSSKSIPLPHLGIMQAVRVDDGCYAKLTSKSFNPANSSNRSGLKPASSSKPSVAPMEPRGGRAESDFDEDLKRALQMSLEEVKAHTGAGYVPQTKSAIPELKKPEPKVPEANGLHGDSLEDDDPDLRAAIQASLKDMEEQKQKHSAALKSTTVANSSTSTAMSTALMPKKDYELTAVEAENINLFATLVDRLQHQPPGTILREPQIQELYESIGALRPKLARTYGETMSKHDTLLDLHAKLSTVVRYYDRMLEDRLSNTYAQHTLGTYNYLPSSQPASNIYPSMPTNLPDNKGGVENFYFGSGPVDNTVPPSQYHQPERHLSAGPGNEQHAGVLSQSTQINSAQNHYQPLASPQSTHNPAQYHVHPMPQGEPSQAGQAEQAGTTGPAGYYLPQGVTIPVGHDPNAGTAPQYVPAPEPSYPPSPTMRRDSQFQTAQPTPRSNHSQPTYYPSSDVIQPHQPQPVAYNAQQMSSAAHFQAQPQSQEGPSSLPPSAAQPSQPHNNWPQPDSGAGPQYMAPLGNPVYQSFVPMAPTVEQSYVPHQQQHATPNPVKETPLIDI</sequence>
<evidence type="ECO:0000256" key="6">
    <source>
        <dbReference type="ARBA" id="ARBA00022723"/>
    </source>
</evidence>
<dbReference type="GO" id="GO:0008270">
    <property type="term" value="F:zinc ion binding"/>
    <property type="evidence" value="ECO:0007669"/>
    <property type="project" value="UniProtKB-KW"/>
</dbReference>
<dbReference type="InterPro" id="IPR003903">
    <property type="entry name" value="UIM_dom"/>
</dbReference>
<dbReference type="Proteomes" id="UP000670092">
    <property type="component" value="Unassembled WGS sequence"/>
</dbReference>
<dbReference type="GO" id="GO:0043130">
    <property type="term" value="F:ubiquitin binding"/>
    <property type="evidence" value="ECO:0007669"/>
    <property type="project" value="InterPro"/>
</dbReference>
<dbReference type="SMART" id="SM00288">
    <property type="entry name" value="VHS"/>
    <property type="match status" value="1"/>
</dbReference>
<dbReference type="InterPro" id="IPR049425">
    <property type="entry name" value="Vps27_GAT-like"/>
</dbReference>
<dbReference type="InterPro" id="IPR002014">
    <property type="entry name" value="VHS_dom"/>
</dbReference>
<dbReference type="PROSITE" id="PS50178">
    <property type="entry name" value="ZF_FYVE"/>
    <property type="match status" value="1"/>
</dbReference>
<evidence type="ECO:0000256" key="5">
    <source>
        <dbReference type="ARBA" id="ARBA00017753"/>
    </source>
</evidence>
<dbReference type="SUPFAM" id="SSF57903">
    <property type="entry name" value="FYVE/PHD zinc finger"/>
    <property type="match status" value="1"/>
</dbReference>
<dbReference type="InterPro" id="IPR000306">
    <property type="entry name" value="Znf_FYVE"/>
</dbReference>
<keyword evidence="7" id="KW-0677">Repeat</keyword>
<feature type="compositionally biased region" description="Polar residues" evidence="14">
    <location>
        <begin position="734"/>
        <end position="743"/>
    </location>
</feature>
<feature type="region of interest" description="Disordered" evidence="14">
    <location>
        <begin position="734"/>
        <end position="755"/>
    </location>
</feature>
<feature type="region of interest" description="Disordered" evidence="14">
    <location>
        <begin position="293"/>
        <end position="321"/>
    </location>
</feature>
<dbReference type="Pfam" id="PF00790">
    <property type="entry name" value="VHS"/>
    <property type="match status" value="1"/>
</dbReference>
<dbReference type="SUPFAM" id="SSF48464">
    <property type="entry name" value="ENTH/VHS domain"/>
    <property type="match status" value="1"/>
</dbReference>
<dbReference type="FunFam" id="1.20.5.1940:FF:000001">
    <property type="entry name" value="Vacuolar protein sorting-associated protein 27"/>
    <property type="match status" value="1"/>
</dbReference>
<keyword evidence="8 12" id="KW-0967">Endosome</keyword>
<keyword evidence="11 12" id="KW-0472">Membrane</keyword>
<keyword evidence="9 13" id="KW-0863">Zinc-finger</keyword>
<evidence type="ECO:0000256" key="1">
    <source>
        <dbReference type="ARBA" id="ARBA00003067"/>
    </source>
</evidence>
<dbReference type="CDD" id="cd21385">
    <property type="entry name" value="GAT_Vps27"/>
    <property type="match status" value="1"/>
</dbReference>
<dbReference type="OrthoDB" id="957735at2759"/>
<dbReference type="EMBL" id="JAEVHI010000002">
    <property type="protein sequence ID" value="KAG5300158.1"/>
    <property type="molecule type" value="Genomic_DNA"/>
</dbReference>
<dbReference type="InterPro" id="IPR017455">
    <property type="entry name" value="Znf_FYVE-rel"/>
</dbReference>
<feature type="compositionally biased region" description="Polar residues" evidence="14">
    <location>
        <begin position="663"/>
        <end position="682"/>
    </location>
</feature>
<feature type="region of interest" description="Disordered" evidence="14">
    <location>
        <begin position="507"/>
        <end position="534"/>
    </location>
</feature>
<dbReference type="VEuPathDB" id="FungiDB:I7I52_10701"/>
<organism evidence="17 18">
    <name type="scientific">Ajellomyces capsulatus</name>
    <name type="common">Darling's disease fungus</name>
    <name type="synonym">Histoplasma capsulatum</name>
    <dbReference type="NCBI Taxonomy" id="5037"/>
    <lineage>
        <taxon>Eukaryota</taxon>
        <taxon>Fungi</taxon>
        <taxon>Dikarya</taxon>
        <taxon>Ascomycota</taxon>
        <taxon>Pezizomycotina</taxon>
        <taxon>Eurotiomycetes</taxon>
        <taxon>Eurotiomycetidae</taxon>
        <taxon>Onygenales</taxon>
        <taxon>Ajellomycetaceae</taxon>
        <taxon>Histoplasma</taxon>
    </lineage>
</organism>
<dbReference type="GO" id="GO:0006623">
    <property type="term" value="P:protein targeting to vacuole"/>
    <property type="evidence" value="ECO:0007669"/>
    <property type="project" value="TreeGrafter"/>
</dbReference>
<dbReference type="Gene3D" id="6.10.140.100">
    <property type="match status" value="1"/>
</dbReference>
<dbReference type="Pfam" id="PF02809">
    <property type="entry name" value="UIM"/>
    <property type="match status" value="2"/>
</dbReference>
<comment type="similarity">
    <text evidence="3 12">Belongs to the VPS27 family.</text>
</comment>
<dbReference type="Gene3D" id="3.30.40.10">
    <property type="entry name" value="Zinc/RING finger domain, C3HC4 (zinc finger)"/>
    <property type="match status" value="1"/>
</dbReference>
<evidence type="ECO:0000256" key="11">
    <source>
        <dbReference type="ARBA" id="ARBA00023136"/>
    </source>
</evidence>
<dbReference type="PROSITE" id="PS50179">
    <property type="entry name" value="VHS"/>
    <property type="match status" value="1"/>
</dbReference>
<accession>A0A8H7Z151</accession>
<dbReference type="SMART" id="SM00726">
    <property type="entry name" value="UIM"/>
    <property type="match status" value="2"/>
</dbReference>
<feature type="compositionally biased region" description="Low complexity" evidence="14">
    <location>
        <begin position="242"/>
        <end position="253"/>
    </location>
</feature>
<keyword evidence="10" id="KW-0862">Zinc</keyword>
<feature type="compositionally biased region" description="Low complexity" evidence="14">
    <location>
        <begin position="683"/>
        <end position="696"/>
    </location>
</feature>
<evidence type="ECO:0000256" key="2">
    <source>
        <dbReference type="ARBA" id="ARBA00004125"/>
    </source>
</evidence>
<gene>
    <name evidence="17" type="primary">VPS27</name>
    <name evidence="17" type="ORF">I7I52_10701</name>
</gene>
<dbReference type="Gene3D" id="1.25.40.90">
    <property type="match status" value="1"/>
</dbReference>
<evidence type="ECO:0000259" key="15">
    <source>
        <dbReference type="PROSITE" id="PS50178"/>
    </source>
</evidence>
<dbReference type="SMART" id="SM00064">
    <property type="entry name" value="FYVE"/>
    <property type="match status" value="1"/>
</dbReference>
<dbReference type="FunFam" id="3.30.40.10:FF:000161">
    <property type="entry name" value="Vacuolar protein sorting-associated protein 27"/>
    <property type="match status" value="1"/>
</dbReference>
<reference evidence="17 18" key="1">
    <citation type="submission" date="2021-01" db="EMBL/GenBank/DDBJ databases">
        <title>Chromosome-level genome assembly of a human fungal pathogen reveals clustering of transcriptionally co-regulated genes.</title>
        <authorList>
            <person name="Voorhies M."/>
            <person name="Cohen S."/>
            <person name="Shea T.P."/>
            <person name="Petrus S."/>
            <person name="Munoz J.F."/>
            <person name="Poplawski S."/>
            <person name="Goldman W.E."/>
            <person name="Michael T."/>
            <person name="Cuomo C.A."/>
            <person name="Sil A."/>
            <person name="Beyhan S."/>
        </authorList>
    </citation>
    <scope>NUCLEOTIDE SEQUENCE [LARGE SCALE GENOMIC DNA]</scope>
    <source>
        <strain evidence="17 18">G184AR</strain>
    </source>
</reference>
<evidence type="ECO:0000256" key="12">
    <source>
        <dbReference type="PIRNR" id="PIRNR036956"/>
    </source>
</evidence>
<dbReference type="GO" id="GO:0033565">
    <property type="term" value="C:ESCRT-0 complex"/>
    <property type="evidence" value="ECO:0007669"/>
    <property type="project" value="TreeGrafter"/>
</dbReference>
<dbReference type="InterPro" id="IPR008942">
    <property type="entry name" value="ENTH_VHS"/>
</dbReference>
<dbReference type="PANTHER" id="PTHR47794:SF1">
    <property type="entry name" value="VACUOLAR PROTEIN SORTING-ASSOCIATED PROTEIN 27"/>
    <property type="match status" value="1"/>
</dbReference>
<evidence type="ECO:0000256" key="10">
    <source>
        <dbReference type="ARBA" id="ARBA00022833"/>
    </source>
</evidence>